<dbReference type="GO" id="GO:0042149">
    <property type="term" value="P:cellular response to glucose starvation"/>
    <property type="evidence" value="ECO:0007669"/>
    <property type="project" value="TreeGrafter"/>
</dbReference>
<keyword evidence="11" id="KW-0804">Transcription</keyword>
<dbReference type="InterPro" id="IPR029063">
    <property type="entry name" value="SAM-dependent_MTases_sf"/>
</dbReference>
<dbReference type="AlphaFoldDB" id="A0A182K805"/>
<dbReference type="GO" id="GO:0032259">
    <property type="term" value="P:methylation"/>
    <property type="evidence" value="ECO:0007669"/>
    <property type="project" value="UniProtKB-KW"/>
</dbReference>
<evidence type="ECO:0000256" key="6">
    <source>
        <dbReference type="ARBA" id="ARBA00022603"/>
    </source>
</evidence>
<feature type="compositionally biased region" description="Polar residues" evidence="14">
    <location>
        <begin position="180"/>
        <end position="200"/>
    </location>
</feature>
<evidence type="ECO:0000256" key="9">
    <source>
        <dbReference type="ARBA" id="ARBA00022853"/>
    </source>
</evidence>
<evidence type="ECO:0000256" key="4">
    <source>
        <dbReference type="ARBA" id="ARBA00022491"/>
    </source>
</evidence>
<feature type="compositionally biased region" description="Basic and acidic residues" evidence="14">
    <location>
        <begin position="140"/>
        <end position="161"/>
    </location>
</feature>
<dbReference type="EC" id="2.1.1.-" evidence="13"/>
<comment type="similarity">
    <text evidence="2 13">Belongs to the methyltransferase superfamily. RRP8 family.</text>
</comment>
<keyword evidence="9" id="KW-0156">Chromatin regulator</keyword>
<dbReference type="Gene3D" id="1.10.10.2150">
    <property type="entry name" value="Ribosomal RNA-processing protein 8, N-terminal domain"/>
    <property type="match status" value="1"/>
</dbReference>
<sequence length="432" mass="48896">MFVPGIIGHKPITESTVTMETTHLIIRAGVVQTGFCQAGWVLHLTIAPVSKRSDSRIKRSKIWHEAKKEKKANIKSETGKEVNASGQQSNDKKAAGWSVLLKNPKSNNAERKNATEADELPKRDKRKGKKRKSDYDVNENSDRMVNKTESDTYKKKIKPNETEVVNGTKKKHSEKLYPTRNPNTNGTSKRLNPSSSTEQNESVKKDKKQLKPNSLKDKLVDSLKGSRFRFINEQLYKIPGQDAKKMFQEDPASFEAYHDGYRRQVEQWPMNPLNRMIKSILKMPKDTIVADFGCGEAKLAASVPNKVYSLDLVSNHNGVIACDMANTPLESGFVNVAVFCLSLMGTNLADFMLEANRVLKVGGIMKIAEVASRFDNVNEFVNNVKKCGFQLQTKDLKHKLFYFFIFKKDRTVIKGSTKIKQFSLKPCLYKKR</sequence>
<dbReference type="GO" id="GO:0033553">
    <property type="term" value="C:rDNA heterochromatin"/>
    <property type="evidence" value="ECO:0007669"/>
    <property type="project" value="TreeGrafter"/>
</dbReference>
<dbReference type="InterPro" id="IPR007823">
    <property type="entry name" value="RRP8"/>
</dbReference>
<dbReference type="Pfam" id="PF05148">
    <property type="entry name" value="Methyltransf_8"/>
    <property type="match status" value="1"/>
</dbReference>
<feature type="region of interest" description="Disordered" evidence="14">
    <location>
        <begin position="53"/>
        <end position="218"/>
    </location>
</feature>
<evidence type="ECO:0000256" key="11">
    <source>
        <dbReference type="ARBA" id="ARBA00023163"/>
    </source>
</evidence>
<keyword evidence="6 13" id="KW-0489">Methyltransferase</keyword>
<evidence type="ECO:0000313" key="16">
    <source>
        <dbReference type="Proteomes" id="UP000075881"/>
    </source>
</evidence>
<keyword evidence="7 13" id="KW-0808">Transferase</keyword>
<keyword evidence="12 13" id="KW-0539">Nucleus</keyword>
<dbReference type="GO" id="GO:0005677">
    <property type="term" value="C:chromatin silencing complex"/>
    <property type="evidence" value="ECO:0007669"/>
    <property type="project" value="TreeGrafter"/>
</dbReference>
<dbReference type="PANTHER" id="PTHR12787:SF0">
    <property type="entry name" value="RIBOSOMAL RNA-PROCESSING PROTEIN 8"/>
    <property type="match status" value="1"/>
</dbReference>
<dbReference type="EnsemblMetazoa" id="ACHR006890-RA">
    <property type="protein sequence ID" value="ACHR006890-PA"/>
    <property type="gene ID" value="ACHR006890"/>
</dbReference>
<reference evidence="15" key="2">
    <citation type="submission" date="2020-05" db="UniProtKB">
        <authorList>
            <consortium name="EnsemblMetazoa"/>
        </authorList>
    </citation>
    <scope>IDENTIFICATION</scope>
    <source>
        <strain evidence="15">ACHKN1017</strain>
    </source>
</reference>
<evidence type="ECO:0000256" key="10">
    <source>
        <dbReference type="ARBA" id="ARBA00023015"/>
    </source>
</evidence>
<accession>A0A182K805</accession>
<evidence type="ECO:0000256" key="5">
    <source>
        <dbReference type="ARBA" id="ARBA00022552"/>
    </source>
</evidence>
<dbReference type="VEuPathDB" id="VectorBase:ACHR006890"/>
<dbReference type="SUPFAM" id="SSF53335">
    <property type="entry name" value="S-adenosyl-L-methionine-dependent methyltransferases"/>
    <property type="match status" value="1"/>
</dbReference>
<dbReference type="PANTHER" id="PTHR12787">
    <property type="entry name" value="RIBOSOMAL RNA-PROCESSING PROTEIN 8"/>
    <property type="match status" value="1"/>
</dbReference>
<name>A0A182K805_9DIPT</name>
<dbReference type="GO" id="GO:0006364">
    <property type="term" value="P:rRNA processing"/>
    <property type="evidence" value="ECO:0007669"/>
    <property type="project" value="UniProtKB-UniRule"/>
</dbReference>
<evidence type="ECO:0000256" key="8">
    <source>
        <dbReference type="ARBA" id="ARBA00022691"/>
    </source>
</evidence>
<comment type="subcellular location">
    <subcellularLocation>
        <location evidence="1 13">Nucleus</location>
        <location evidence="1 13">Nucleolus</location>
    </subcellularLocation>
</comment>
<dbReference type="FunFam" id="1.10.10.2150:FF:000001">
    <property type="entry name" value="Ribosomal RNA-processing protein 8"/>
    <property type="match status" value="1"/>
</dbReference>
<dbReference type="InterPro" id="IPR042036">
    <property type="entry name" value="RRP8_N"/>
</dbReference>
<organism evidence="15 16">
    <name type="scientific">Anopheles christyi</name>
    <dbReference type="NCBI Taxonomy" id="43041"/>
    <lineage>
        <taxon>Eukaryota</taxon>
        <taxon>Metazoa</taxon>
        <taxon>Ecdysozoa</taxon>
        <taxon>Arthropoda</taxon>
        <taxon>Hexapoda</taxon>
        <taxon>Insecta</taxon>
        <taxon>Pterygota</taxon>
        <taxon>Neoptera</taxon>
        <taxon>Endopterygota</taxon>
        <taxon>Diptera</taxon>
        <taxon>Nematocera</taxon>
        <taxon>Culicoidea</taxon>
        <taxon>Culicidae</taxon>
        <taxon>Anophelinae</taxon>
        <taxon>Anopheles</taxon>
    </lineage>
</organism>
<feature type="compositionally biased region" description="Basic and acidic residues" evidence="14">
    <location>
        <begin position="108"/>
        <end position="122"/>
    </location>
</feature>
<evidence type="ECO:0000256" key="7">
    <source>
        <dbReference type="ARBA" id="ARBA00022679"/>
    </source>
</evidence>
<keyword evidence="4" id="KW-0678">Repressor</keyword>
<dbReference type="FunFam" id="3.40.50.150:FF:000068">
    <property type="entry name" value="Ribosomal RNA-processing protein 8"/>
    <property type="match status" value="1"/>
</dbReference>
<dbReference type="GO" id="GO:0005730">
    <property type="term" value="C:nucleolus"/>
    <property type="evidence" value="ECO:0007669"/>
    <property type="project" value="UniProtKB-SubCell"/>
</dbReference>
<dbReference type="Gene3D" id="3.40.50.150">
    <property type="entry name" value="Vaccinia Virus protein VP39"/>
    <property type="match status" value="1"/>
</dbReference>
<dbReference type="GO" id="GO:0008168">
    <property type="term" value="F:methyltransferase activity"/>
    <property type="evidence" value="ECO:0007669"/>
    <property type="project" value="UniProtKB-KW"/>
</dbReference>
<evidence type="ECO:0000313" key="15">
    <source>
        <dbReference type="EnsemblMetazoa" id="ACHR006890-PA"/>
    </source>
</evidence>
<keyword evidence="16" id="KW-1185">Reference proteome</keyword>
<evidence type="ECO:0000256" key="1">
    <source>
        <dbReference type="ARBA" id="ARBA00004604"/>
    </source>
</evidence>
<comment type="function">
    <text evidence="13">Probable methyltransferase required to silence rDNA.</text>
</comment>
<evidence type="ECO:0000256" key="2">
    <source>
        <dbReference type="ARBA" id="ARBA00006301"/>
    </source>
</evidence>
<dbReference type="Proteomes" id="UP000075881">
    <property type="component" value="Unassembled WGS sequence"/>
</dbReference>
<dbReference type="GO" id="GO:0046015">
    <property type="term" value="P:regulation of transcription by glucose"/>
    <property type="evidence" value="ECO:0007669"/>
    <property type="project" value="TreeGrafter"/>
</dbReference>
<feature type="compositionally biased region" description="Basic residues" evidence="14">
    <location>
        <begin position="123"/>
        <end position="132"/>
    </location>
</feature>
<evidence type="ECO:0000256" key="14">
    <source>
        <dbReference type="SAM" id="MobiDB-lite"/>
    </source>
</evidence>
<evidence type="ECO:0000256" key="13">
    <source>
        <dbReference type="RuleBase" id="RU365074"/>
    </source>
</evidence>
<keyword evidence="5 13" id="KW-0698">rRNA processing</keyword>
<keyword evidence="10" id="KW-0805">Transcription regulation</keyword>
<feature type="compositionally biased region" description="Basic and acidic residues" evidence="14">
    <location>
        <begin position="53"/>
        <end position="80"/>
    </location>
</feature>
<protein>
    <recommendedName>
        <fullName evidence="3 13">Ribosomal RNA-processing protein 8</fullName>
        <ecNumber evidence="13">2.1.1.-</ecNumber>
    </recommendedName>
</protein>
<reference evidence="16" key="1">
    <citation type="submission" date="2013-03" db="EMBL/GenBank/DDBJ databases">
        <title>The Genome Sequence of Anopheles christyi ACHKN1017.</title>
        <authorList>
            <consortium name="The Broad Institute Genomics Platform"/>
            <person name="Neafsey D.E."/>
            <person name="Besansky N."/>
            <person name="Walker B."/>
            <person name="Young S.K."/>
            <person name="Zeng Q."/>
            <person name="Gargeya S."/>
            <person name="Fitzgerald M."/>
            <person name="Haas B."/>
            <person name="Abouelleil A."/>
            <person name="Allen A.W."/>
            <person name="Alvarado L."/>
            <person name="Arachchi H.M."/>
            <person name="Berlin A.M."/>
            <person name="Chapman S.B."/>
            <person name="Gainer-Dewar J."/>
            <person name="Goldberg J."/>
            <person name="Griggs A."/>
            <person name="Gujja S."/>
            <person name="Hansen M."/>
            <person name="Howarth C."/>
            <person name="Imamovic A."/>
            <person name="Ireland A."/>
            <person name="Larimer J."/>
            <person name="McCowan C."/>
            <person name="Murphy C."/>
            <person name="Pearson M."/>
            <person name="Poon T.W."/>
            <person name="Priest M."/>
            <person name="Roberts A."/>
            <person name="Saif S."/>
            <person name="Shea T."/>
            <person name="Sisk P."/>
            <person name="Sykes S."/>
            <person name="Wortman J."/>
            <person name="Nusbaum C."/>
            <person name="Birren B."/>
        </authorList>
    </citation>
    <scope>NUCLEOTIDE SEQUENCE [LARGE SCALE GENOMIC DNA]</scope>
    <source>
        <strain evidence="16">ACHKN1017</strain>
    </source>
</reference>
<evidence type="ECO:0000256" key="12">
    <source>
        <dbReference type="ARBA" id="ARBA00023242"/>
    </source>
</evidence>
<dbReference type="STRING" id="43041.A0A182K805"/>
<proteinExistence type="inferred from homology"/>
<keyword evidence="8 13" id="KW-0949">S-adenosyl-L-methionine</keyword>
<evidence type="ECO:0000256" key="3">
    <source>
        <dbReference type="ARBA" id="ARBA00020203"/>
    </source>
</evidence>
<dbReference type="GO" id="GO:0000183">
    <property type="term" value="P:rDNA heterochromatin formation"/>
    <property type="evidence" value="ECO:0007669"/>
    <property type="project" value="TreeGrafter"/>
</dbReference>